<keyword evidence="2" id="KW-1185">Reference proteome</keyword>
<reference evidence="1 2" key="1">
    <citation type="submission" date="2021-08" db="EMBL/GenBank/DDBJ databases">
        <title>Culture and genomic analysis of Symbiopectobacterium purcellii sp. nov. gen. nov., isolated from the leafhopper Empoasca decipiens.</title>
        <authorList>
            <person name="Nadal-Jimenez P."/>
            <person name="Siozios S."/>
            <person name="Halliday N."/>
            <person name="Camara M."/>
            <person name="Hurst G.D.D."/>
        </authorList>
    </citation>
    <scope>NUCLEOTIDE SEQUENCE [LARGE SCALE GENOMIC DNA]</scope>
    <source>
        <strain evidence="1 2">SyEd1</strain>
    </source>
</reference>
<organism evidence="1 2">
    <name type="scientific">Symbiopectobacterium purcellii</name>
    <dbReference type="NCBI Taxonomy" id="2871826"/>
    <lineage>
        <taxon>Bacteria</taxon>
        <taxon>Pseudomonadati</taxon>
        <taxon>Pseudomonadota</taxon>
        <taxon>Gammaproteobacteria</taxon>
        <taxon>Enterobacterales</taxon>
        <taxon>Enterobacteriaceae</taxon>
    </lineage>
</organism>
<sequence>MSINLDAQQLAPGDRVRLFEVDCTAFDGPELYFHNHPIPHSADEIAAAAGEESKLPAKSLWWQGKEYKAWPTHIEGLEMTSDGSAPTPTLAVGNIDGTITALCLVYQNLAQATVRIHTTFAHYLDARNFPDGNNSADPTQERLEVWYIDSKANEDSESVTFNLSSPADLQGVMIPTRQIHSLCTWCARGQYRGASCGYTGSRYFDIDGNPVDDPAKDECSGLLSTGCKPRFGEAAELPFGGFPGSALIKR</sequence>
<proteinExistence type="predicted"/>
<dbReference type="Pfam" id="PF05100">
    <property type="entry name" value="Phage_tail_L"/>
    <property type="match status" value="1"/>
</dbReference>
<dbReference type="Proteomes" id="UP000825886">
    <property type="component" value="Chromosome"/>
</dbReference>
<dbReference type="NCBIfam" id="TIGR01600">
    <property type="entry name" value="phage_tail_L"/>
    <property type="match status" value="1"/>
</dbReference>
<gene>
    <name evidence="1" type="ORF">K6K13_16910</name>
</gene>
<dbReference type="EMBL" id="CP081864">
    <property type="protein sequence ID" value="QZN94912.1"/>
    <property type="molecule type" value="Genomic_DNA"/>
</dbReference>
<name>A0ABX9AIA8_9ENTR</name>
<dbReference type="InterPro" id="IPR006487">
    <property type="entry name" value="Phage_lambda_L"/>
</dbReference>
<accession>A0ABX9AIA8</accession>
<dbReference type="RefSeq" id="WP_222158024.1">
    <property type="nucleotide sequence ID" value="NZ_CP081864.1"/>
</dbReference>
<protein>
    <submittedName>
        <fullName evidence="1">Phage minor tail protein L</fullName>
    </submittedName>
</protein>
<evidence type="ECO:0000313" key="2">
    <source>
        <dbReference type="Proteomes" id="UP000825886"/>
    </source>
</evidence>
<evidence type="ECO:0000313" key="1">
    <source>
        <dbReference type="EMBL" id="QZN94912.1"/>
    </source>
</evidence>